<feature type="compositionally biased region" description="Basic and acidic residues" evidence="1">
    <location>
        <begin position="355"/>
        <end position="382"/>
    </location>
</feature>
<comment type="caution">
    <text evidence="2">The sequence shown here is derived from an EMBL/GenBank/DDBJ whole genome shotgun (WGS) entry which is preliminary data.</text>
</comment>
<evidence type="ECO:0000313" key="2">
    <source>
        <dbReference type="EMBL" id="KAA1103188.1"/>
    </source>
</evidence>
<gene>
    <name evidence="2" type="ORF">PGT21_009330</name>
</gene>
<dbReference type="EMBL" id="VSWC01000042">
    <property type="protein sequence ID" value="KAA1103188.1"/>
    <property type="molecule type" value="Genomic_DNA"/>
</dbReference>
<organism evidence="2 3">
    <name type="scientific">Puccinia graminis f. sp. tritici</name>
    <dbReference type="NCBI Taxonomy" id="56615"/>
    <lineage>
        <taxon>Eukaryota</taxon>
        <taxon>Fungi</taxon>
        <taxon>Dikarya</taxon>
        <taxon>Basidiomycota</taxon>
        <taxon>Pucciniomycotina</taxon>
        <taxon>Pucciniomycetes</taxon>
        <taxon>Pucciniales</taxon>
        <taxon>Pucciniaceae</taxon>
        <taxon>Puccinia</taxon>
    </lineage>
</organism>
<feature type="compositionally biased region" description="Basic and acidic residues" evidence="1">
    <location>
        <begin position="279"/>
        <end position="302"/>
    </location>
</feature>
<feature type="region of interest" description="Disordered" evidence="1">
    <location>
        <begin position="144"/>
        <end position="391"/>
    </location>
</feature>
<reference evidence="2 3" key="1">
    <citation type="submission" date="2019-05" db="EMBL/GenBank/DDBJ databases">
        <title>Emergence of the Ug99 lineage of the wheat stem rust pathogen through somatic hybridization.</title>
        <authorList>
            <person name="Li F."/>
            <person name="Upadhyaya N.M."/>
            <person name="Sperschneider J."/>
            <person name="Matny O."/>
            <person name="Nguyen-Phuc H."/>
            <person name="Mago R."/>
            <person name="Raley C."/>
            <person name="Miller M.E."/>
            <person name="Silverstein K.A.T."/>
            <person name="Henningsen E."/>
            <person name="Hirsch C.D."/>
            <person name="Visser B."/>
            <person name="Pretorius Z.A."/>
            <person name="Steffenson B.J."/>
            <person name="Schwessinger B."/>
            <person name="Dodds P.N."/>
            <person name="Figueroa M."/>
        </authorList>
    </citation>
    <scope>NUCLEOTIDE SEQUENCE [LARGE SCALE GENOMIC DNA]</scope>
    <source>
        <strain evidence="2">21-0</strain>
    </source>
</reference>
<protein>
    <submittedName>
        <fullName evidence="2">Uncharacterized protein</fullName>
    </submittedName>
</protein>
<keyword evidence="3" id="KW-1185">Reference proteome</keyword>
<name>A0A5B0PRI1_PUCGR</name>
<feature type="compositionally biased region" description="Basic and acidic residues" evidence="1">
    <location>
        <begin position="243"/>
        <end position="266"/>
    </location>
</feature>
<feature type="compositionally biased region" description="Basic and acidic residues" evidence="1">
    <location>
        <begin position="207"/>
        <end position="230"/>
    </location>
</feature>
<evidence type="ECO:0000313" key="3">
    <source>
        <dbReference type="Proteomes" id="UP000324748"/>
    </source>
</evidence>
<dbReference type="AlphaFoldDB" id="A0A5B0PRI1"/>
<sequence length="391" mass="44358">MNCFCPRCLRLLWTKYHDFATRLLVAAEPQPSSELLSLLNPSTLLCWSSAIASAAGKEKQQTLPDRCRARINASRVKRHQPPSPLCGISPLQQVAPAPNQATTSSLDQSIVTPPLRNRRRRERLPFIDDEAKKSALDDWTAKLRSFPTANPGGSRHPRTYTLIGRGNLIPSPQRGTLSRPAAASQGKFTRRERRLPTPLAPTQAERPQPEGKRDRDYPYARVRAIREGMRGSRMSTSSQAKRPRQEEPSDRIDPYARVRAIRDRLPGSRMSTSSQAKRPRQEEPSDRIDPYARVRAMRDRLPGSRMSTSSQARRPRPEKPSDPIDDRIDPYARVRAIREGMRGSRMTTSSQARRPRPEKPSDPIDDRIDPYARVRAIRDGMRGSRKSTKRN</sequence>
<dbReference type="OrthoDB" id="10294051at2759"/>
<proteinExistence type="predicted"/>
<feature type="compositionally biased region" description="Basic and acidic residues" evidence="1">
    <location>
        <begin position="315"/>
        <end position="342"/>
    </location>
</feature>
<accession>A0A5B0PRI1</accession>
<evidence type="ECO:0000256" key="1">
    <source>
        <dbReference type="SAM" id="MobiDB-lite"/>
    </source>
</evidence>
<dbReference type="Proteomes" id="UP000324748">
    <property type="component" value="Unassembled WGS sequence"/>
</dbReference>